<keyword evidence="5" id="KW-1185">Reference proteome</keyword>
<dbReference type="AlphaFoldDB" id="A0A127VBE2"/>
<dbReference type="InterPro" id="IPR020843">
    <property type="entry name" value="ER"/>
</dbReference>
<dbReference type="InterPro" id="IPR011032">
    <property type="entry name" value="GroES-like_sf"/>
</dbReference>
<keyword evidence="2" id="KW-0560">Oxidoreductase</keyword>
<dbReference type="RefSeq" id="WP_068398825.1">
    <property type="nucleotide sequence ID" value="NZ_CP014504.1"/>
</dbReference>
<sequence length="348" mass="37587">MDSRIFDTSDFRITEVILPGVAEPKDLLIEERFLSKPKNGEVILKVEASGVSFAERAMMRDKYPGMPEFPFVPGYDMVGMVVATGPEVDPSLIGKRFAALTKTGGWSSHSLVCAADLLYIPDDVDPVAVEAIVVNGITAWQMLHRKAKIKRGQTILVLGANGGVGTILSQLAIHAGVKVIGAASPRHHATLKAQGIIPITYNDVKFSENVRKIAPDGVDAVFDNIGGESISRSFGLLKSGGTLISYAIAFALDLNKSVLLSFLILLAKLFLLNSLPNGRKAGFYDIWSGKGEAEFKTAMKEDFSQLIKLLQSGVLKPQIAAQFPLANIREAMELAESRTTYGKIVLTP</sequence>
<protein>
    <submittedName>
        <fullName evidence="4">NADPH:quinone reductase</fullName>
    </submittedName>
</protein>
<dbReference type="PANTHER" id="PTHR48106:SF18">
    <property type="entry name" value="QUINONE OXIDOREDUCTASE PIG3"/>
    <property type="match status" value="1"/>
</dbReference>
<dbReference type="GO" id="GO:0016651">
    <property type="term" value="F:oxidoreductase activity, acting on NAD(P)H"/>
    <property type="evidence" value="ECO:0007669"/>
    <property type="project" value="TreeGrafter"/>
</dbReference>
<dbReference type="SUPFAM" id="SSF51735">
    <property type="entry name" value="NAD(P)-binding Rossmann-fold domains"/>
    <property type="match status" value="1"/>
</dbReference>
<dbReference type="Pfam" id="PF08240">
    <property type="entry name" value="ADH_N"/>
    <property type="match status" value="1"/>
</dbReference>
<dbReference type="SUPFAM" id="SSF50129">
    <property type="entry name" value="GroES-like"/>
    <property type="match status" value="1"/>
</dbReference>
<dbReference type="Pfam" id="PF13602">
    <property type="entry name" value="ADH_zinc_N_2"/>
    <property type="match status" value="1"/>
</dbReference>
<evidence type="ECO:0000256" key="1">
    <source>
        <dbReference type="ARBA" id="ARBA00022857"/>
    </source>
</evidence>
<dbReference type="KEGG" id="pcm:AY601_1576"/>
<evidence type="ECO:0000256" key="2">
    <source>
        <dbReference type="ARBA" id="ARBA00023002"/>
    </source>
</evidence>
<dbReference type="PANTHER" id="PTHR48106">
    <property type="entry name" value="QUINONE OXIDOREDUCTASE PIG3-RELATED"/>
    <property type="match status" value="1"/>
</dbReference>
<dbReference type="CDD" id="cd08273">
    <property type="entry name" value="MDR8"/>
    <property type="match status" value="1"/>
</dbReference>
<dbReference type="Gene3D" id="3.90.180.10">
    <property type="entry name" value="Medium-chain alcohol dehydrogenases, catalytic domain"/>
    <property type="match status" value="1"/>
</dbReference>
<organism evidence="4 5">
    <name type="scientific">Pedobacter cryoconitis</name>
    <dbReference type="NCBI Taxonomy" id="188932"/>
    <lineage>
        <taxon>Bacteria</taxon>
        <taxon>Pseudomonadati</taxon>
        <taxon>Bacteroidota</taxon>
        <taxon>Sphingobacteriia</taxon>
        <taxon>Sphingobacteriales</taxon>
        <taxon>Sphingobacteriaceae</taxon>
        <taxon>Pedobacter</taxon>
    </lineage>
</organism>
<dbReference type="InterPro" id="IPR036291">
    <property type="entry name" value="NAD(P)-bd_dom_sf"/>
</dbReference>
<dbReference type="EMBL" id="CP014504">
    <property type="protein sequence ID" value="AMP98491.1"/>
    <property type="molecule type" value="Genomic_DNA"/>
</dbReference>
<evidence type="ECO:0000259" key="3">
    <source>
        <dbReference type="SMART" id="SM00829"/>
    </source>
</evidence>
<evidence type="ECO:0000313" key="5">
    <source>
        <dbReference type="Proteomes" id="UP000071561"/>
    </source>
</evidence>
<dbReference type="Proteomes" id="UP000071561">
    <property type="component" value="Chromosome"/>
</dbReference>
<dbReference type="PATRIC" id="fig|188932.3.peg.1640"/>
<dbReference type="OrthoDB" id="9787435at2"/>
<dbReference type="SMART" id="SM00829">
    <property type="entry name" value="PKS_ER"/>
    <property type="match status" value="1"/>
</dbReference>
<accession>A0A127VBE2</accession>
<gene>
    <name evidence="4" type="ORF">AY601_1576</name>
</gene>
<keyword evidence="1" id="KW-0521">NADP</keyword>
<dbReference type="GO" id="GO:0070402">
    <property type="term" value="F:NADPH binding"/>
    <property type="evidence" value="ECO:0007669"/>
    <property type="project" value="TreeGrafter"/>
</dbReference>
<evidence type="ECO:0000313" key="4">
    <source>
        <dbReference type="EMBL" id="AMP98491.1"/>
    </source>
</evidence>
<proteinExistence type="predicted"/>
<reference evidence="4 5" key="1">
    <citation type="submission" date="2016-03" db="EMBL/GenBank/DDBJ databases">
        <title>Complete genome sequence of Pedobacter cryoconitis PAMC 27485.</title>
        <authorList>
            <person name="Lee J."/>
            <person name="Kim O.-S."/>
        </authorList>
    </citation>
    <scope>NUCLEOTIDE SEQUENCE [LARGE SCALE GENOMIC DNA]</scope>
    <source>
        <strain evidence="4 5">PAMC 27485</strain>
    </source>
</reference>
<feature type="domain" description="Enoyl reductase (ER)" evidence="3">
    <location>
        <begin position="22"/>
        <end position="346"/>
    </location>
</feature>
<dbReference type="Gene3D" id="3.40.50.720">
    <property type="entry name" value="NAD(P)-binding Rossmann-like Domain"/>
    <property type="match status" value="1"/>
</dbReference>
<dbReference type="InterPro" id="IPR013154">
    <property type="entry name" value="ADH-like_N"/>
</dbReference>
<name>A0A127VBE2_9SPHI</name>